<gene>
    <name evidence="2" type="ORF">AYI70_g12392</name>
</gene>
<organism evidence="2 3">
    <name type="scientific">Smittium culicis</name>
    <dbReference type="NCBI Taxonomy" id="133412"/>
    <lineage>
        <taxon>Eukaryota</taxon>
        <taxon>Fungi</taxon>
        <taxon>Fungi incertae sedis</taxon>
        <taxon>Zoopagomycota</taxon>
        <taxon>Kickxellomycotina</taxon>
        <taxon>Harpellomycetes</taxon>
        <taxon>Harpellales</taxon>
        <taxon>Legeriomycetaceae</taxon>
        <taxon>Smittium</taxon>
    </lineage>
</organism>
<evidence type="ECO:0000313" key="2">
    <source>
        <dbReference type="EMBL" id="OMJ07139.1"/>
    </source>
</evidence>
<feature type="compositionally biased region" description="Basic residues" evidence="1">
    <location>
        <begin position="205"/>
        <end position="216"/>
    </location>
</feature>
<protein>
    <submittedName>
        <fullName evidence="2">Uncharacterized protein</fullName>
    </submittedName>
</protein>
<accession>A0A1R1WXM8</accession>
<dbReference type="AlphaFoldDB" id="A0A1R1WXM8"/>
<dbReference type="Proteomes" id="UP000187283">
    <property type="component" value="Unassembled WGS sequence"/>
</dbReference>
<feature type="compositionally biased region" description="Polar residues" evidence="1">
    <location>
        <begin position="102"/>
        <end position="118"/>
    </location>
</feature>
<name>A0A1R1WXM8_9FUNG</name>
<dbReference type="EMBL" id="LSSN01006109">
    <property type="protein sequence ID" value="OMJ07139.1"/>
    <property type="molecule type" value="Genomic_DNA"/>
</dbReference>
<comment type="caution">
    <text evidence="2">The sequence shown here is derived from an EMBL/GenBank/DDBJ whole genome shotgun (WGS) entry which is preliminary data.</text>
</comment>
<reference evidence="2 3" key="1">
    <citation type="submission" date="2017-01" db="EMBL/GenBank/DDBJ databases">
        <authorList>
            <person name="Mah S.A."/>
            <person name="Swanson W.J."/>
            <person name="Moy G.W."/>
            <person name="Vacquier V.D."/>
        </authorList>
    </citation>
    <scope>NUCLEOTIDE SEQUENCE [LARGE SCALE GENOMIC DNA]</scope>
    <source>
        <strain evidence="2 3">GSMNP</strain>
    </source>
</reference>
<evidence type="ECO:0000256" key="1">
    <source>
        <dbReference type="SAM" id="MobiDB-lite"/>
    </source>
</evidence>
<proteinExistence type="predicted"/>
<keyword evidence="3" id="KW-1185">Reference proteome</keyword>
<feature type="region of interest" description="Disordered" evidence="1">
    <location>
        <begin position="192"/>
        <end position="216"/>
    </location>
</feature>
<sequence length="216" mass="24924">MALADTNDKKEEFKCKTNDAIESVYDLFNDDQNVKIEYKNFTQKNISNLEDDYYDASTRPPIHPNSSSLKKNSISNFFNNKSKQIVNLIDLSSDEDMKFQKSKNSMYQDSIRNNLSPDSQDRFIESQKLDFKKLESFQNSYIREKSPSLEVLSDSKNDNSCINSSGETEYITDLSQLSPLLGFSDVRTTPGMDDYLKQYTPNPKKNSRKKSTFVFN</sequence>
<feature type="region of interest" description="Disordered" evidence="1">
    <location>
        <begin position="100"/>
        <end position="119"/>
    </location>
</feature>
<evidence type="ECO:0000313" key="3">
    <source>
        <dbReference type="Proteomes" id="UP000187283"/>
    </source>
</evidence>